<organism evidence="4 5">
    <name type="scientific">Gemelliphila asaccharolytica</name>
    <dbReference type="NCBI Taxonomy" id="502393"/>
    <lineage>
        <taxon>Bacteria</taxon>
        <taxon>Bacillati</taxon>
        <taxon>Bacillota</taxon>
        <taxon>Bacilli</taxon>
        <taxon>Bacillales</taxon>
        <taxon>Gemellaceae</taxon>
        <taxon>Gemelliphila</taxon>
    </lineage>
</organism>
<dbReference type="Proteomes" id="UP000070467">
    <property type="component" value="Unassembled WGS sequence"/>
</dbReference>
<dbReference type="RefSeq" id="WP_066130144.1">
    <property type="nucleotide sequence ID" value="NZ_KQ959879.1"/>
</dbReference>
<dbReference type="EMBL" id="LSDB01000029">
    <property type="protein sequence ID" value="KXB57880.1"/>
    <property type="molecule type" value="Genomic_DNA"/>
</dbReference>
<keyword evidence="1" id="KW-1133">Transmembrane helix</keyword>
<reference evidence="4 5" key="1">
    <citation type="submission" date="2016-01" db="EMBL/GenBank/DDBJ databases">
        <authorList>
            <person name="Mitreva M."/>
            <person name="Pepin K.H."/>
            <person name="Mihindukulasuriya K.A."/>
            <person name="Fulton R."/>
            <person name="Fronick C."/>
            <person name="O'Laughlin M."/>
            <person name="Miner T."/>
            <person name="Herter B."/>
            <person name="Rosa B.A."/>
            <person name="Cordes M."/>
            <person name="Tomlinson C."/>
            <person name="Wollam A."/>
            <person name="Palsikar V.B."/>
            <person name="Mardis E.R."/>
            <person name="Wilson R.K."/>
        </authorList>
    </citation>
    <scope>NUCLEOTIDE SEQUENCE [LARGE SCALE GENOMIC DNA]</scope>
    <source>
        <strain evidence="4 5">KA00071</strain>
    </source>
</reference>
<dbReference type="InterPro" id="IPR037250">
    <property type="entry name" value="NEAT_dom_sf"/>
</dbReference>
<feature type="transmembrane region" description="Helical" evidence="1">
    <location>
        <begin position="409"/>
        <end position="430"/>
    </location>
</feature>
<evidence type="ECO:0000313" key="5">
    <source>
        <dbReference type="Proteomes" id="UP000070467"/>
    </source>
</evidence>
<feature type="domain" description="Cell surface protein Shp haem-binding" evidence="3">
    <location>
        <begin position="228"/>
        <end position="266"/>
    </location>
</feature>
<dbReference type="InterPro" id="IPR020985">
    <property type="entry name" value="Cell_surface_Shp_haem-bd"/>
</dbReference>
<keyword evidence="1" id="KW-0472">Membrane</keyword>
<evidence type="ECO:0000256" key="2">
    <source>
        <dbReference type="SAM" id="SignalP"/>
    </source>
</evidence>
<keyword evidence="5" id="KW-1185">Reference proteome</keyword>
<comment type="caution">
    <text evidence="4">The sequence shown here is derived from an EMBL/GenBank/DDBJ whole genome shotgun (WGS) entry which is preliminary data.</text>
</comment>
<evidence type="ECO:0000259" key="3">
    <source>
        <dbReference type="Pfam" id="PF11545"/>
    </source>
</evidence>
<protein>
    <submittedName>
        <fullName evidence="4">Iron transport-associated domain protein</fullName>
    </submittedName>
</protein>
<dbReference type="Gene3D" id="2.60.40.1850">
    <property type="match status" value="3"/>
</dbReference>
<keyword evidence="2" id="KW-0732">Signal</keyword>
<feature type="chain" id="PRO_5046540651" evidence="2">
    <location>
        <begin position="23"/>
        <end position="446"/>
    </location>
</feature>
<evidence type="ECO:0000256" key="1">
    <source>
        <dbReference type="SAM" id="Phobius"/>
    </source>
</evidence>
<feature type="domain" description="Cell surface protein Shp haem-binding" evidence="3">
    <location>
        <begin position="296"/>
        <end position="398"/>
    </location>
</feature>
<name>A0ABR5TLM9_9BACL</name>
<keyword evidence="1" id="KW-0812">Transmembrane</keyword>
<proteinExistence type="predicted"/>
<feature type="signal peptide" evidence="2">
    <location>
        <begin position="1"/>
        <end position="22"/>
    </location>
</feature>
<accession>A0ABR5TLM9</accession>
<evidence type="ECO:0000313" key="4">
    <source>
        <dbReference type="EMBL" id="KXB57880.1"/>
    </source>
</evidence>
<dbReference type="Pfam" id="PF11545">
    <property type="entry name" value="HemeBinding_Shp"/>
    <property type="match status" value="2"/>
</dbReference>
<gene>
    <name evidence="4" type="ORF">HMPREF1871_00736</name>
</gene>
<sequence>MKGKLLSKILLSALLIFNFTYLSDFKTTKAAPKVYEVPVQLWHAENTGRLSMGNNAVTQTALVEETDAGYKYIMEFVPMVFMEMRGHLLEMKVYSGELNTGDLKTADVVQTYQDPNLDNEEDTFPGLLTFTRPTKEEKVGIKVTVDAMNQIMGGDASQNAILRFDWDNAKEVSKDSNIFSKKIAEGYVDASKKDINGNDLPDGTPKDFRLKTIKDYFGKDDSKTLKPGIYNIDVTAEYLNPLTGITADGGTKNVSIGQGMCQGVIAPVVTNNTGSLNEALKNQKSSGERRWAKGQLQRMSDGKLYATVRIHLINWVKRDDTQGPFFKVLHENGEYELVKSKMTSEHIDKVKDSYADYTFEVPREKYSVMIQMFVEPMNRPVRYFVEVNPETIEQGAVDTMVPLKDTRKMIRYGVGAAVIIVVIGGVALYLRKKKNCNKSCSEKGVE</sequence>